<dbReference type="PANTHER" id="PTHR46871">
    <property type="entry name" value="BROMO-ADJACENT HOMOLOGY (BAH) DOMAIN-CONTAINING PROTEIN"/>
    <property type="match status" value="1"/>
</dbReference>
<accession>A0A6V7PSF1</accession>
<feature type="compositionally biased region" description="Basic and acidic residues" evidence="1">
    <location>
        <begin position="92"/>
        <end position="108"/>
    </location>
</feature>
<gene>
    <name evidence="2" type="ORF">CB5_LOCUS16970</name>
</gene>
<evidence type="ECO:0000313" key="2">
    <source>
        <dbReference type="EMBL" id="CAD1833759.1"/>
    </source>
</evidence>
<feature type="region of interest" description="Disordered" evidence="1">
    <location>
        <begin position="92"/>
        <end position="111"/>
    </location>
</feature>
<organism evidence="2">
    <name type="scientific">Ananas comosus var. bracteatus</name>
    <name type="common">red pineapple</name>
    <dbReference type="NCBI Taxonomy" id="296719"/>
    <lineage>
        <taxon>Eukaryota</taxon>
        <taxon>Viridiplantae</taxon>
        <taxon>Streptophyta</taxon>
        <taxon>Embryophyta</taxon>
        <taxon>Tracheophyta</taxon>
        <taxon>Spermatophyta</taxon>
        <taxon>Magnoliopsida</taxon>
        <taxon>Liliopsida</taxon>
        <taxon>Poales</taxon>
        <taxon>Bromeliaceae</taxon>
        <taxon>Bromelioideae</taxon>
        <taxon>Ananas</taxon>
    </lineage>
</organism>
<reference evidence="2" key="1">
    <citation type="submission" date="2020-07" db="EMBL/GenBank/DDBJ databases">
        <authorList>
            <person name="Lin J."/>
        </authorList>
    </citation>
    <scope>NUCLEOTIDE SEQUENCE</scope>
</reference>
<dbReference type="PANTHER" id="PTHR46871:SF1">
    <property type="entry name" value="BROMO-ADJACENT HOMOLOGY (BAH) DOMAIN-CONTAINING PROTEIN"/>
    <property type="match status" value="1"/>
</dbReference>
<evidence type="ECO:0000256" key="1">
    <source>
        <dbReference type="SAM" id="MobiDB-lite"/>
    </source>
</evidence>
<name>A0A6V7PSF1_ANACO</name>
<dbReference type="EMBL" id="LR862151">
    <property type="protein sequence ID" value="CAD1833759.1"/>
    <property type="molecule type" value="Genomic_DNA"/>
</dbReference>
<dbReference type="AlphaFoldDB" id="A0A6V7PSF1"/>
<protein>
    <submittedName>
        <fullName evidence="2">Uncharacterized protein</fullName>
    </submittedName>
</protein>
<proteinExistence type="predicted"/>
<sequence length="127" mass="14562">MNPIDVSRADDSITRSDHFMKADTPGSCMSDTLKYNAILLKFKALTGDSHRDKWLYKLLQGIRNNAILARRFLNKELDPVVILTMSPNELKDGLTAEEKTTKEPEESKQLQVSRGLMHDVQYVRIRK</sequence>